<evidence type="ECO:0000313" key="3">
    <source>
        <dbReference type="Proteomes" id="UP001497382"/>
    </source>
</evidence>
<accession>A0AAV2BK70</accession>
<sequence>MGEISYSNIVFGLKHHQKLYDCRTFIEQVRTLHIIISEHDAVTDACDRPGLHYHGIIEHGKHMLMQENEAIVQLRTYCAYCKIQNCDNPQEYVVELAQPPKKTTIIEIANSLNLKTYYSSISVTGIRLELGDFEKEVSKMELTKFIVAIIKTRRTFESAEIWKEVNICYCFIPDELENLIALSLDLVKQEILDQSILVLCGKFIGISESYYTIEESTDIIVEWCRYQSINIEEFTMNLIKCFDRQVPYRNSLYFEGSYESGINNIINSIADACVFVGEIYSETTGYAYLWEICLEKRCIIIRDPIFDERMFEELEKIFRGVGISVPHRQYVLKYLRPTPVIVICGVGDKKNDLYLQRLQISFLESYVNLKPFIKLISDPRRLHPEWLNVLYMNIFRDKIDYASCCENNFGKSMDHDSCELTNEGGLCSDVKFISSTPFAGCS</sequence>
<keyword evidence="3" id="KW-1185">Reference proteome</keyword>
<reference evidence="2 3" key="1">
    <citation type="submission" date="2024-04" db="EMBL/GenBank/DDBJ databases">
        <authorList>
            <person name="Rising A."/>
            <person name="Reimegard J."/>
            <person name="Sonavane S."/>
            <person name="Akerstrom W."/>
            <person name="Nylinder S."/>
            <person name="Hedman E."/>
            <person name="Kallberg Y."/>
        </authorList>
    </citation>
    <scope>NUCLEOTIDE SEQUENCE [LARGE SCALE GENOMIC DNA]</scope>
</reference>
<dbReference type="Gene3D" id="3.40.50.300">
    <property type="entry name" value="P-loop containing nucleotide triphosphate hydrolases"/>
    <property type="match status" value="1"/>
</dbReference>
<evidence type="ECO:0000259" key="1">
    <source>
        <dbReference type="Pfam" id="PF01057"/>
    </source>
</evidence>
<organism evidence="2 3">
    <name type="scientific">Larinioides sclopetarius</name>
    <dbReference type="NCBI Taxonomy" id="280406"/>
    <lineage>
        <taxon>Eukaryota</taxon>
        <taxon>Metazoa</taxon>
        <taxon>Ecdysozoa</taxon>
        <taxon>Arthropoda</taxon>
        <taxon>Chelicerata</taxon>
        <taxon>Arachnida</taxon>
        <taxon>Araneae</taxon>
        <taxon>Araneomorphae</taxon>
        <taxon>Entelegynae</taxon>
        <taxon>Araneoidea</taxon>
        <taxon>Araneidae</taxon>
        <taxon>Larinioides</taxon>
    </lineage>
</organism>
<gene>
    <name evidence="2" type="ORF">LARSCL_LOCUS19897</name>
</gene>
<dbReference type="InterPro" id="IPR001257">
    <property type="entry name" value="Parvovirus_NS1_helicase"/>
</dbReference>
<evidence type="ECO:0000313" key="2">
    <source>
        <dbReference type="EMBL" id="CAL1296651.1"/>
    </source>
</evidence>
<comment type="caution">
    <text evidence="2">The sequence shown here is derived from an EMBL/GenBank/DDBJ whole genome shotgun (WGS) entry which is preliminary data.</text>
</comment>
<dbReference type="Proteomes" id="UP001497382">
    <property type="component" value="Unassembled WGS sequence"/>
</dbReference>
<dbReference type="GO" id="GO:0019079">
    <property type="term" value="P:viral genome replication"/>
    <property type="evidence" value="ECO:0007669"/>
    <property type="project" value="InterPro"/>
</dbReference>
<proteinExistence type="predicted"/>
<feature type="domain" description="Parvovirus non-structural protein 1 helicase" evidence="1">
    <location>
        <begin position="220"/>
        <end position="342"/>
    </location>
</feature>
<protein>
    <recommendedName>
        <fullName evidence="1">Parvovirus non-structural protein 1 helicase domain-containing protein</fullName>
    </recommendedName>
</protein>
<name>A0AAV2BK70_9ARAC</name>
<dbReference type="EMBL" id="CAXIEN010000402">
    <property type="protein sequence ID" value="CAL1296651.1"/>
    <property type="molecule type" value="Genomic_DNA"/>
</dbReference>
<dbReference type="InterPro" id="IPR027417">
    <property type="entry name" value="P-loop_NTPase"/>
</dbReference>
<dbReference type="AlphaFoldDB" id="A0AAV2BK70"/>
<dbReference type="Pfam" id="PF01057">
    <property type="entry name" value="Parvo_NS1"/>
    <property type="match status" value="1"/>
</dbReference>